<keyword evidence="6" id="KW-0378">Hydrolase</keyword>
<dbReference type="CDD" id="cd09641">
    <property type="entry name" value="Cas3''_I"/>
    <property type="match status" value="1"/>
</dbReference>
<dbReference type="NCBIfam" id="TIGR01587">
    <property type="entry name" value="cas3_core"/>
    <property type="match status" value="1"/>
</dbReference>
<dbReference type="GO" id="GO:0003676">
    <property type="term" value="F:nucleic acid binding"/>
    <property type="evidence" value="ECO:0007669"/>
    <property type="project" value="InterPro"/>
</dbReference>
<keyword evidence="8" id="KW-0067">ATP-binding</keyword>
<name>A0A2N5NBR0_9BACL</name>
<dbReference type="GO" id="GO:0016787">
    <property type="term" value="F:hydrolase activity"/>
    <property type="evidence" value="ECO:0007669"/>
    <property type="project" value="UniProtKB-KW"/>
</dbReference>
<keyword evidence="12" id="KW-1185">Reference proteome</keyword>
<dbReference type="InterPro" id="IPR038257">
    <property type="entry name" value="CRISPR-assoc_Cas3_HD_sf"/>
</dbReference>
<dbReference type="Pfam" id="PF22590">
    <property type="entry name" value="Cas3-like_C_2"/>
    <property type="match status" value="1"/>
</dbReference>
<gene>
    <name evidence="11" type="ORF">B8V81_0661</name>
</gene>
<evidence type="ECO:0000256" key="4">
    <source>
        <dbReference type="ARBA" id="ARBA00022723"/>
    </source>
</evidence>
<dbReference type="SUPFAM" id="SSF109604">
    <property type="entry name" value="HD-domain/PDEase-like"/>
    <property type="match status" value="1"/>
</dbReference>
<dbReference type="InterPro" id="IPR006483">
    <property type="entry name" value="CRISPR-assoc_Cas3_HD"/>
</dbReference>
<dbReference type="InterPro" id="IPR014001">
    <property type="entry name" value="Helicase_ATP-bd"/>
</dbReference>
<accession>A0A2N5NBR0</accession>
<dbReference type="GO" id="GO:0004386">
    <property type="term" value="F:helicase activity"/>
    <property type="evidence" value="ECO:0007669"/>
    <property type="project" value="UniProtKB-KW"/>
</dbReference>
<dbReference type="CDD" id="cd17930">
    <property type="entry name" value="DEXHc_cas3"/>
    <property type="match status" value="1"/>
</dbReference>
<dbReference type="EMBL" id="NFEZ01000002">
    <property type="protein sequence ID" value="PLT47754.1"/>
    <property type="molecule type" value="Genomic_DNA"/>
</dbReference>
<dbReference type="InterPro" id="IPR054712">
    <property type="entry name" value="Cas3-like_dom"/>
</dbReference>
<comment type="similarity">
    <text evidence="2">In the central section; belongs to the CRISPR-associated helicase Cas3 family.</text>
</comment>
<protein>
    <submittedName>
        <fullName evidence="11">CRISPR-associated helicase Cas3</fullName>
    </submittedName>
</protein>
<reference evidence="11 12" key="1">
    <citation type="submission" date="2017-05" db="EMBL/GenBank/DDBJ databases">
        <title>Functional genome analysis of Paenibacillus pasadenensis strain R16: insights on endophytic life style and antifungal activity.</title>
        <authorList>
            <person name="Passera A."/>
            <person name="Marcolungo L."/>
            <person name="Casati P."/>
            <person name="Brasca M."/>
            <person name="Quaglino F."/>
            <person name="Delledonne M."/>
        </authorList>
    </citation>
    <scope>NUCLEOTIDE SEQUENCE [LARGE SCALE GENOMIC DNA]</scope>
    <source>
        <strain evidence="11 12">R16</strain>
    </source>
</reference>
<dbReference type="GO" id="GO:0046872">
    <property type="term" value="F:metal ion binding"/>
    <property type="evidence" value="ECO:0007669"/>
    <property type="project" value="UniProtKB-KW"/>
</dbReference>
<evidence type="ECO:0000259" key="10">
    <source>
        <dbReference type="PROSITE" id="PS51643"/>
    </source>
</evidence>
<evidence type="ECO:0000313" key="12">
    <source>
        <dbReference type="Proteomes" id="UP000234789"/>
    </source>
</evidence>
<keyword evidence="5" id="KW-0547">Nucleotide-binding</keyword>
<evidence type="ECO:0000256" key="8">
    <source>
        <dbReference type="ARBA" id="ARBA00022840"/>
    </source>
</evidence>
<dbReference type="PROSITE" id="PS51643">
    <property type="entry name" value="HD_CAS3"/>
    <property type="match status" value="1"/>
</dbReference>
<evidence type="ECO:0000256" key="9">
    <source>
        <dbReference type="ARBA" id="ARBA00023118"/>
    </source>
</evidence>
<keyword evidence="3" id="KW-0540">Nuclease</keyword>
<dbReference type="Pfam" id="PF18019">
    <property type="entry name" value="Cas3_HD"/>
    <property type="match status" value="1"/>
</dbReference>
<dbReference type="Pfam" id="PF00270">
    <property type="entry name" value="DEAD"/>
    <property type="match status" value="1"/>
</dbReference>
<evidence type="ECO:0000256" key="6">
    <source>
        <dbReference type="ARBA" id="ARBA00022801"/>
    </source>
</evidence>
<feature type="domain" description="HD Cas3-type" evidence="10">
    <location>
        <begin position="19"/>
        <end position="219"/>
    </location>
</feature>
<comment type="similarity">
    <text evidence="1">In the N-terminal section; belongs to the CRISPR-associated nuclease Cas3-HD family.</text>
</comment>
<keyword evidence="9" id="KW-0051">Antiviral defense</keyword>
<dbReference type="GO" id="GO:0005524">
    <property type="term" value="F:ATP binding"/>
    <property type="evidence" value="ECO:0007669"/>
    <property type="project" value="UniProtKB-KW"/>
</dbReference>
<dbReference type="AlphaFoldDB" id="A0A2N5NBR0"/>
<evidence type="ECO:0000256" key="2">
    <source>
        <dbReference type="ARBA" id="ARBA00009046"/>
    </source>
</evidence>
<sequence length="843" mass="96454">MRDQENSPIPEYIAHIRKSDGRRESVHDHLMAVRLYAEKLGEKIGMKHLAGLSGLLHDMGKYTTEFRTYLEEAVANPDSPPRRGSVVHSTAGGKWLYEQFHRESSEPLDQFVAEWIANCIVSHHGGLKDYLSPDGKSPFLERMSTPLEKLPEYERTVEEFLAHTISEQELHSYFAKAREELNDLMLRLSKLKLKSSEKRVTHSLAIKYLFSCLIDADRTKTRQFDENESEREPFDHQAFFRETYEKLSAKLNELGKSEQSQSPLNRLRREMSNQCDAFAVERPSGVYTLSIPTGGGKTLASFRYALRHALETGKERIIYIVPFTTIIEQNVKVVRELVSDPDLVLEHHSNVADDRDLKKALRSLQSDKIDDKECDESFVLQKEKLSLAQDTWDRPVIFTTMVQFLNTFYAKGSRHVRRLHQLANSVVIFDEVQAVPSRCISLFNASVNFLHEICGSTLVLCTATQPALQYVKRNIHLSLDPEMIRDLPDVMTAFKRVELRDETGRGALNTEQLADFVQGRMKEINQLLVVLNTKAAVRKLFQQLKNESWTQLEGVRLYHLSTIMCPEHRKAKLEEIKEQLENPANRVICISTQLIEAGVDISFQGVIRSLAGLDSIAQAAGRCNRHGEDEVRYVDIIRAADEHLSNLPEIKMAAEQTERLLSEFKKDPQRFENDRLSLPAIQMYFHYYYKRIESIQGQMDYRVGQEISLFELLNKNQVAIKQFEIKNQIGPPLRTRNAIASVEHYFEVISNAGKSVIVPYDSEAVNIILDLNGSLQPSEIGDLLRRAQKYTVTLYDQELRQLDRGSHLEFLQQGRVLALSPTAFSEEYGIDPEGNGLWDALIS</sequence>
<dbReference type="Proteomes" id="UP000234789">
    <property type="component" value="Unassembled WGS sequence"/>
</dbReference>
<evidence type="ECO:0000256" key="1">
    <source>
        <dbReference type="ARBA" id="ARBA00006847"/>
    </source>
</evidence>
<dbReference type="SUPFAM" id="SSF52540">
    <property type="entry name" value="P-loop containing nucleoside triphosphate hydrolases"/>
    <property type="match status" value="1"/>
</dbReference>
<dbReference type="InterPro" id="IPR011545">
    <property type="entry name" value="DEAD/DEAH_box_helicase_dom"/>
</dbReference>
<dbReference type="InterPro" id="IPR006474">
    <property type="entry name" value="Helicase_Cas3_CRISPR-ass_core"/>
</dbReference>
<keyword evidence="4" id="KW-0479">Metal-binding</keyword>
<dbReference type="InterPro" id="IPR027417">
    <property type="entry name" value="P-loop_NTPase"/>
</dbReference>
<evidence type="ECO:0000313" key="11">
    <source>
        <dbReference type="EMBL" id="PLT47754.1"/>
    </source>
</evidence>
<keyword evidence="7" id="KW-0347">Helicase</keyword>
<organism evidence="11 12">
    <name type="scientific">Paenibacillus pasadenensis</name>
    <dbReference type="NCBI Taxonomy" id="217090"/>
    <lineage>
        <taxon>Bacteria</taxon>
        <taxon>Bacillati</taxon>
        <taxon>Bacillota</taxon>
        <taxon>Bacilli</taxon>
        <taxon>Bacillales</taxon>
        <taxon>Paenibacillaceae</taxon>
        <taxon>Paenibacillus</taxon>
    </lineage>
</organism>
<dbReference type="GO" id="GO:0004518">
    <property type="term" value="F:nuclease activity"/>
    <property type="evidence" value="ECO:0007669"/>
    <property type="project" value="UniProtKB-KW"/>
</dbReference>
<proteinExistence type="inferred from homology"/>
<evidence type="ECO:0000256" key="5">
    <source>
        <dbReference type="ARBA" id="ARBA00022741"/>
    </source>
</evidence>
<dbReference type="RefSeq" id="WP_028598638.1">
    <property type="nucleotide sequence ID" value="NZ_BIMM01000028.1"/>
</dbReference>
<dbReference type="NCBIfam" id="TIGR01596">
    <property type="entry name" value="cas3_HD"/>
    <property type="match status" value="1"/>
</dbReference>
<dbReference type="SMART" id="SM00487">
    <property type="entry name" value="DEXDc"/>
    <property type="match status" value="1"/>
</dbReference>
<comment type="caution">
    <text evidence="11">The sequence shown here is derived from an EMBL/GenBank/DDBJ whole genome shotgun (WGS) entry which is preliminary data.</text>
</comment>
<dbReference type="Gene3D" id="3.40.50.300">
    <property type="entry name" value="P-loop containing nucleotide triphosphate hydrolases"/>
    <property type="match status" value="2"/>
</dbReference>
<dbReference type="GO" id="GO:0051607">
    <property type="term" value="P:defense response to virus"/>
    <property type="evidence" value="ECO:0007669"/>
    <property type="project" value="UniProtKB-KW"/>
</dbReference>
<evidence type="ECO:0000256" key="7">
    <source>
        <dbReference type="ARBA" id="ARBA00022806"/>
    </source>
</evidence>
<evidence type="ECO:0000256" key="3">
    <source>
        <dbReference type="ARBA" id="ARBA00022722"/>
    </source>
</evidence>
<dbReference type="Gene3D" id="1.10.3210.30">
    <property type="match status" value="1"/>
</dbReference>
<dbReference type="OrthoDB" id="9810236at2"/>